<evidence type="ECO:0000313" key="2">
    <source>
        <dbReference type="Proteomes" id="UP000790709"/>
    </source>
</evidence>
<sequence length="99" mass="10824">MIEPFAARARLIPYDLSERPAAPTARGPRAGTAPFDPHRGSARGLLLPQLAVPWAPPLLQCTEVLITLDAPALHTSSHQYSLRTHAEELDPLQLFSTYS</sequence>
<accession>A0ACB8AU86</accession>
<evidence type="ECO:0000313" key="1">
    <source>
        <dbReference type="EMBL" id="KAH7917061.1"/>
    </source>
</evidence>
<comment type="caution">
    <text evidence="1">The sequence shown here is derived from an EMBL/GenBank/DDBJ whole genome shotgun (WGS) entry which is preliminary data.</text>
</comment>
<name>A0ACB8AU86_9AGAM</name>
<keyword evidence="2" id="KW-1185">Reference proteome</keyword>
<gene>
    <name evidence="1" type="ORF">BV22DRAFT_1200355</name>
</gene>
<protein>
    <submittedName>
        <fullName evidence="1">Uncharacterized protein</fullName>
    </submittedName>
</protein>
<proteinExistence type="predicted"/>
<reference evidence="1" key="1">
    <citation type="journal article" date="2021" name="New Phytol.">
        <title>Evolutionary innovations through gain and loss of genes in the ectomycorrhizal Boletales.</title>
        <authorList>
            <person name="Wu G."/>
            <person name="Miyauchi S."/>
            <person name="Morin E."/>
            <person name="Kuo A."/>
            <person name="Drula E."/>
            <person name="Varga T."/>
            <person name="Kohler A."/>
            <person name="Feng B."/>
            <person name="Cao Y."/>
            <person name="Lipzen A."/>
            <person name="Daum C."/>
            <person name="Hundley H."/>
            <person name="Pangilinan J."/>
            <person name="Johnson J."/>
            <person name="Barry K."/>
            <person name="LaButti K."/>
            <person name="Ng V."/>
            <person name="Ahrendt S."/>
            <person name="Min B."/>
            <person name="Choi I.G."/>
            <person name="Park H."/>
            <person name="Plett J.M."/>
            <person name="Magnuson J."/>
            <person name="Spatafora J.W."/>
            <person name="Nagy L.G."/>
            <person name="Henrissat B."/>
            <person name="Grigoriev I.V."/>
            <person name="Yang Z.L."/>
            <person name="Xu J."/>
            <person name="Martin F.M."/>
        </authorList>
    </citation>
    <scope>NUCLEOTIDE SEQUENCE</scope>
    <source>
        <strain evidence="1">KUC20120723A-06</strain>
    </source>
</reference>
<dbReference type="Proteomes" id="UP000790709">
    <property type="component" value="Unassembled WGS sequence"/>
</dbReference>
<dbReference type="EMBL" id="MU267310">
    <property type="protein sequence ID" value="KAH7917061.1"/>
    <property type="molecule type" value="Genomic_DNA"/>
</dbReference>
<organism evidence="1 2">
    <name type="scientific">Leucogyrophana mollusca</name>
    <dbReference type="NCBI Taxonomy" id="85980"/>
    <lineage>
        <taxon>Eukaryota</taxon>
        <taxon>Fungi</taxon>
        <taxon>Dikarya</taxon>
        <taxon>Basidiomycota</taxon>
        <taxon>Agaricomycotina</taxon>
        <taxon>Agaricomycetes</taxon>
        <taxon>Agaricomycetidae</taxon>
        <taxon>Boletales</taxon>
        <taxon>Boletales incertae sedis</taxon>
        <taxon>Leucogyrophana</taxon>
    </lineage>
</organism>